<proteinExistence type="predicted"/>
<name>A0A0R2RIF1_9BACT</name>
<protein>
    <recommendedName>
        <fullName evidence="3">Glycosyltransferase</fullName>
    </recommendedName>
</protein>
<dbReference type="Proteomes" id="UP000051269">
    <property type="component" value="Unassembled WGS sequence"/>
</dbReference>
<comment type="caution">
    <text evidence="1">The sequence shown here is derived from an EMBL/GenBank/DDBJ whole genome shotgun (WGS) entry which is preliminary data.</text>
</comment>
<reference evidence="1 2" key="1">
    <citation type="submission" date="2015-10" db="EMBL/GenBank/DDBJ databases">
        <title>Metagenome-Assembled Genomes uncover a global brackish microbiome.</title>
        <authorList>
            <person name="Hugerth L.W."/>
            <person name="Larsson J."/>
            <person name="Alneberg J."/>
            <person name="Lindh M.V."/>
            <person name="Legrand C."/>
            <person name="Pinhassi J."/>
            <person name="Andersson A.F."/>
        </authorList>
    </citation>
    <scope>NUCLEOTIDE SEQUENCE [LARGE SCALE GENOMIC DNA]</scope>
    <source>
        <strain evidence="1">BACL18 MAG-120507-bin52</strain>
    </source>
</reference>
<organism evidence="1 2">
    <name type="scientific">Verrucomicrobia subdivision 6 bacterium BACL9 MAG-120507-bin52</name>
    <dbReference type="NCBI Taxonomy" id="1655590"/>
    <lineage>
        <taxon>Bacteria</taxon>
        <taxon>Pseudomonadati</taxon>
        <taxon>Verrucomicrobiota</taxon>
        <taxon>Verrucomicrobiia</taxon>
        <taxon>Verrucomicrobiales</taxon>
        <taxon>Verrucomicrobia subdivision 6</taxon>
    </lineage>
</organism>
<accession>A0A0R2RIF1</accession>
<dbReference type="EMBL" id="LIBO01000089">
    <property type="protein sequence ID" value="KRO62357.1"/>
    <property type="molecule type" value="Genomic_DNA"/>
</dbReference>
<feature type="non-terminal residue" evidence="1">
    <location>
        <position position="335"/>
    </location>
</feature>
<evidence type="ECO:0000313" key="2">
    <source>
        <dbReference type="Proteomes" id="UP000051269"/>
    </source>
</evidence>
<dbReference type="AlphaFoldDB" id="A0A0R2RIF1"/>
<gene>
    <name evidence="1" type="ORF">ABR82_07000</name>
</gene>
<evidence type="ECO:0008006" key="3">
    <source>
        <dbReference type="Google" id="ProtNLM"/>
    </source>
</evidence>
<evidence type="ECO:0000313" key="1">
    <source>
        <dbReference type="EMBL" id="KRO62357.1"/>
    </source>
</evidence>
<sequence length="335" mass="37714">MRVIITGLVGQYPFGGVIWDYLHYLLGFRSLGHEVLYLEDSGAWPYDPVAGTITHDCSFALQSLTKIFTDFDLAESWVYRNGADGKFYGAGEKVAREWLRQGDLLVNVSSAGWLRDYDLRVGHKMFIDGDPMFCQIGLLDGSNPQYAGRVRDHDSHFTFGLSVGQPNCPVPVDGICWRPTVQPIALEHWPVAPIRPDAPWTTVMNWASYRPKIWQGKEYGQKNLEFIKFKELPTKTSAPFRLAMGMGVGGHCPTKELRKLGWDLVDPQEVAPDHQSYRSFLTSSRGEWSIAKHGYVEGKTGWFSCRTACYLAAGRPAVVQETGWSQHLPRQQGIL</sequence>